<accession>A0A3S5BPH6</accession>
<feature type="compositionally biased region" description="Polar residues" evidence="1">
    <location>
        <begin position="581"/>
        <end position="592"/>
    </location>
</feature>
<feature type="compositionally biased region" description="Gly residues" evidence="1">
    <location>
        <begin position="321"/>
        <end position="338"/>
    </location>
</feature>
<proteinExistence type="predicted"/>
<comment type="caution">
    <text evidence="2">The sequence shown here is derived from an EMBL/GenBank/DDBJ whole genome shotgun (WGS) entry which is preliminary data.</text>
</comment>
<feature type="region of interest" description="Disordered" evidence="1">
    <location>
        <begin position="293"/>
        <end position="422"/>
    </location>
</feature>
<feature type="compositionally biased region" description="Basic and acidic residues" evidence="1">
    <location>
        <begin position="24"/>
        <end position="43"/>
    </location>
</feature>
<feature type="compositionally biased region" description="Polar residues" evidence="1">
    <location>
        <begin position="620"/>
        <end position="630"/>
    </location>
</feature>
<feature type="compositionally biased region" description="Pro residues" evidence="1">
    <location>
        <begin position="154"/>
        <end position="176"/>
    </location>
</feature>
<reference evidence="2" key="1">
    <citation type="submission" date="2018-11" db="EMBL/GenBank/DDBJ databases">
        <authorList>
            <consortium name="Pathogen Informatics"/>
        </authorList>
    </citation>
    <scope>NUCLEOTIDE SEQUENCE</scope>
</reference>
<feature type="region of interest" description="Disordered" evidence="1">
    <location>
        <begin position="24"/>
        <end position="126"/>
    </location>
</feature>
<evidence type="ECO:0000256" key="1">
    <source>
        <dbReference type="SAM" id="MobiDB-lite"/>
    </source>
</evidence>
<feature type="compositionally biased region" description="Basic and acidic residues" evidence="1">
    <location>
        <begin position="57"/>
        <end position="67"/>
    </location>
</feature>
<feature type="compositionally biased region" description="Polar residues" evidence="1">
    <location>
        <begin position="373"/>
        <end position="385"/>
    </location>
</feature>
<protein>
    <submittedName>
        <fullName evidence="2">Uncharacterized protein</fullName>
    </submittedName>
</protein>
<sequence>PLENCVLPRPQCFFDKSQWPDCHSEHSHYHHDGQDHQYQESHHHEHHHQEFHHHAEHQHQHHQEPSHQHHHNQPHNQAWQEHTHHHHQPQGHGWQQHDQWTPTSSFFSPPAAPPPPPPRNFHPDFDDLLYHSLHENQRNDHVNKFSGFHEPYPRPKPPTPPPPALPPAPAALPPQPSTYCEPDKVLSASMRSHSEPNLAMSNEPFDQVDENQVEAEAKSQQHADSGLPEIGSVSSDCHPSKGGSVSPVTPTKGSIFKSSWDDELTLAKISPHSVGSLSPFFFPALTPLGKSIRSSQRSATVAFSGAPTETGADARGEADDAGGGGGGGGAADGGAGGAREGRGDGVAVAESTGTAGRLRRSQSFGKFGRVRLSSAQKPSSAQPGSASPIALLLRQHPKKPGPDFQTGKPSLSGGPVDSTRPLAKWSEFSSVVGFESKAPKRLGSPRVLIQRQMAERANQPSTRKSLETNEIRSFSQKGMLESGDSQSAPRTEPVVQPKSSDLQGLSEKREPKLALQVGEDYKLTGPDLRSLKKKPRPKTLEQPKISTRKKEDGIVQRQETNELSSAGKPDKEKAEIGGRQVTPQPDQPTRTESQAHTDKPTGQSKKEMTELMDSSEPEKSQSLPHQSQQRQAKRQLKHEDQLQSEESDFKIQLGARRQKSKSSPMVQRKALSHSMGNISGATTFAASPSSNEPAPPMPSGSKTRAISLQVSTGWLLILPNAAWHCIHCDVYLEVTFDHICKSGRVA</sequence>
<feature type="region of interest" description="Disordered" evidence="1">
    <location>
        <begin position="434"/>
        <end position="703"/>
    </location>
</feature>
<gene>
    <name evidence="2" type="ORF">PXEA_LOCUS5621</name>
</gene>
<feature type="compositionally biased region" description="Polar residues" evidence="1">
    <location>
        <begin position="674"/>
        <end position="684"/>
    </location>
</feature>
<keyword evidence="3" id="KW-1185">Reference proteome</keyword>
<evidence type="ECO:0000313" key="2">
    <source>
        <dbReference type="EMBL" id="VEL12181.1"/>
    </source>
</evidence>
<dbReference type="Proteomes" id="UP000784294">
    <property type="component" value="Unassembled WGS sequence"/>
</dbReference>
<feature type="compositionally biased region" description="Pro residues" evidence="1">
    <location>
        <begin position="110"/>
        <end position="120"/>
    </location>
</feature>
<feature type="compositionally biased region" description="Basic and acidic residues" evidence="1">
    <location>
        <begin position="593"/>
        <end position="609"/>
    </location>
</feature>
<name>A0A3S5BPH6_9PLAT</name>
<dbReference type="AlphaFoldDB" id="A0A3S5BPH6"/>
<feature type="non-terminal residue" evidence="2">
    <location>
        <position position="1"/>
    </location>
</feature>
<feature type="region of interest" description="Disordered" evidence="1">
    <location>
        <begin position="209"/>
        <end position="253"/>
    </location>
</feature>
<feature type="compositionally biased region" description="Low complexity" evidence="1">
    <location>
        <begin position="90"/>
        <end position="109"/>
    </location>
</feature>
<organism evidence="2 3">
    <name type="scientific">Protopolystoma xenopodis</name>
    <dbReference type="NCBI Taxonomy" id="117903"/>
    <lineage>
        <taxon>Eukaryota</taxon>
        <taxon>Metazoa</taxon>
        <taxon>Spiralia</taxon>
        <taxon>Lophotrochozoa</taxon>
        <taxon>Platyhelminthes</taxon>
        <taxon>Monogenea</taxon>
        <taxon>Polyopisthocotylea</taxon>
        <taxon>Polystomatidea</taxon>
        <taxon>Polystomatidae</taxon>
        <taxon>Protopolystoma</taxon>
    </lineage>
</organism>
<feature type="region of interest" description="Disordered" evidence="1">
    <location>
        <begin position="142"/>
        <end position="182"/>
    </location>
</feature>
<dbReference type="EMBL" id="CAAALY010014017">
    <property type="protein sequence ID" value="VEL12181.1"/>
    <property type="molecule type" value="Genomic_DNA"/>
</dbReference>
<evidence type="ECO:0000313" key="3">
    <source>
        <dbReference type="Proteomes" id="UP000784294"/>
    </source>
</evidence>
<feature type="compositionally biased region" description="Basic residues" evidence="1">
    <location>
        <begin position="44"/>
        <end position="56"/>
    </location>
</feature>